<comment type="similarity">
    <text evidence="8">Belongs to the CN hydrolase family. Apolipoprotein N-acyltransferase subfamily.</text>
</comment>
<dbReference type="AlphaFoldDB" id="A0A2I9DIV0"/>
<evidence type="ECO:0000256" key="6">
    <source>
        <dbReference type="ARBA" id="ARBA00023136"/>
    </source>
</evidence>
<dbReference type="EMBL" id="BFAG01000002">
    <property type="protein sequence ID" value="GBF04691.1"/>
    <property type="molecule type" value="Genomic_DNA"/>
</dbReference>
<dbReference type="EC" id="2.3.1.269" evidence="8"/>
<evidence type="ECO:0000256" key="7">
    <source>
        <dbReference type="ARBA" id="ARBA00023315"/>
    </source>
</evidence>
<feature type="transmembrane region" description="Helical" evidence="8">
    <location>
        <begin position="72"/>
        <end position="91"/>
    </location>
</feature>
<gene>
    <name evidence="8" type="primary">lnt</name>
    <name evidence="10" type="ORF">DAERI_020288</name>
</gene>
<dbReference type="InterPro" id="IPR004563">
    <property type="entry name" value="Apolipo_AcylTrfase"/>
</dbReference>
<dbReference type="GO" id="GO:0016410">
    <property type="term" value="F:N-acyltransferase activity"/>
    <property type="evidence" value="ECO:0007669"/>
    <property type="project" value="UniProtKB-UniRule"/>
</dbReference>
<comment type="catalytic activity">
    <reaction evidence="8">
        <text>N-terminal S-1,2-diacyl-sn-glyceryl-L-cysteinyl-[lipoprotein] + a glycerophospholipid = N-acyl-S-1,2-diacyl-sn-glyceryl-L-cysteinyl-[lipoprotein] + a 2-acyl-sn-glycero-3-phospholipid + H(+)</text>
        <dbReference type="Rhea" id="RHEA:48228"/>
        <dbReference type="Rhea" id="RHEA-COMP:14681"/>
        <dbReference type="Rhea" id="RHEA-COMP:14684"/>
        <dbReference type="ChEBI" id="CHEBI:15378"/>
        <dbReference type="ChEBI" id="CHEBI:136912"/>
        <dbReference type="ChEBI" id="CHEBI:140656"/>
        <dbReference type="ChEBI" id="CHEBI:140657"/>
        <dbReference type="ChEBI" id="CHEBI:140660"/>
        <dbReference type="EC" id="2.3.1.269"/>
    </reaction>
</comment>
<keyword evidence="7 8" id="KW-0012">Acyltransferase</keyword>
<dbReference type="UniPathway" id="UPA00666"/>
<accession>A0A2I9DIV0</accession>
<dbReference type="GO" id="GO:0042158">
    <property type="term" value="P:lipoprotein biosynthetic process"/>
    <property type="evidence" value="ECO:0007669"/>
    <property type="project" value="UniProtKB-UniRule"/>
</dbReference>
<dbReference type="Proteomes" id="UP000236569">
    <property type="component" value="Unassembled WGS sequence"/>
</dbReference>
<keyword evidence="2 8" id="KW-1003">Cell membrane</keyword>
<dbReference type="InterPro" id="IPR003010">
    <property type="entry name" value="C-N_Hydrolase"/>
</dbReference>
<feature type="transmembrane region" description="Helical" evidence="8">
    <location>
        <begin position="43"/>
        <end position="60"/>
    </location>
</feature>
<dbReference type="SUPFAM" id="SSF56317">
    <property type="entry name" value="Carbon-nitrogen hydrolase"/>
    <property type="match status" value="1"/>
</dbReference>
<dbReference type="CDD" id="cd07571">
    <property type="entry name" value="ALP_N-acyl_transferase"/>
    <property type="match status" value="1"/>
</dbReference>
<dbReference type="InterPro" id="IPR045378">
    <property type="entry name" value="LNT_N"/>
</dbReference>
<name>A0A2I9DIV0_9DEIO</name>
<keyword evidence="5 8" id="KW-1133">Transmembrane helix</keyword>
<dbReference type="PANTHER" id="PTHR38686">
    <property type="entry name" value="APOLIPOPROTEIN N-ACYLTRANSFERASE"/>
    <property type="match status" value="1"/>
</dbReference>
<dbReference type="GO" id="GO:0005886">
    <property type="term" value="C:plasma membrane"/>
    <property type="evidence" value="ECO:0007669"/>
    <property type="project" value="UniProtKB-SubCell"/>
</dbReference>
<feature type="transmembrane region" description="Helical" evidence="8">
    <location>
        <begin position="173"/>
        <end position="194"/>
    </location>
</feature>
<keyword evidence="3 8" id="KW-0808">Transferase</keyword>
<sequence length="493" mass="52776">MGMKGTLQIRRGRWLKKGTLSGVPSLPSVGLGAALALTAVPHAWSALTPLPLAALLWWVSTPQAPRAVAARLFWGMTAFFSLHLLFLPLSFAQLFGVAGALLFPALFVLEGAFYALLGLLVARLTPTFLGRVWGLAFGWVVLEWLRHLGPFAFPWGTLGYTLLPTPLIQVADLGGVLLASLLVTTLAAALASLARQEARPLALALPVWGLALVYGLTRPEPPPPTHRALLVQGNLDPLDKVAGRADPLPIYARLSGAAAGAVAVWPETAISGDDLGRLPDQPLLIGVARPAQNRVEAWDGGLMGAYDKRRRVPFAEYFPLRTPLAPLYERVFRALGVPDPAGLLPGRLDRPLTLGGVAYGAYVCYESVFPGIARGLVRDGAGVLVNVSNDGWFNAGNGVEQHFQMGRVRAIETRRFLLRAGNIGVTAVIDPRGRVTQALPTRRAGALQARFAAQKGTTGYVRLGDWPVGVAALGLLGVVWGRQRPRSDGTFRR</sequence>
<evidence type="ECO:0000256" key="2">
    <source>
        <dbReference type="ARBA" id="ARBA00022475"/>
    </source>
</evidence>
<dbReference type="PANTHER" id="PTHR38686:SF1">
    <property type="entry name" value="APOLIPOPROTEIN N-ACYLTRANSFERASE"/>
    <property type="match status" value="1"/>
</dbReference>
<keyword evidence="11" id="KW-1185">Reference proteome</keyword>
<dbReference type="HAMAP" id="MF_01148">
    <property type="entry name" value="Lnt"/>
    <property type="match status" value="1"/>
</dbReference>
<keyword evidence="4 8" id="KW-0812">Transmembrane</keyword>
<organism evidence="10 11">
    <name type="scientific">Deinococcus aerius</name>
    <dbReference type="NCBI Taxonomy" id="200253"/>
    <lineage>
        <taxon>Bacteria</taxon>
        <taxon>Thermotogati</taxon>
        <taxon>Deinococcota</taxon>
        <taxon>Deinococci</taxon>
        <taxon>Deinococcales</taxon>
        <taxon>Deinococcaceae</taxon>
        <taxon>Deinococcus</taxon>
    </lineage>
</organism>
<comment type="caution">
    <text evidence="10">The sequence shown here is derived from an EMBL/GenBank/DDBJ whole genome shotgun (WGS) entry which is preliminary data.</text>
</comment>
<evidence type="ECO:0000256" key="3">
    <source>
        <dbReference type="ARBA" id="ARBA00022679"/>
    </source>
</evidence>
<evidence type="ECO:0000256" key="8">
    <source>
        <dbReference type="HAMAP-Rule" id="MF_01148"/>
    </source>
</evidence>
<keyword evidence="6 8" id="KW-0472">Membrane</keyword>
<comment type="subcellular location">
    <subcellularLocation>
        <location evidence="1 8">Cell membrane</location>
        <topology evidence="1 8">Multi-pass membrane protein</topology>
    </subcellularLocation>
</comment>
<comment type="function">
    <text evidence="8">Catalyzes the phospholipid dependent N-acylation of the N-terminal cysteine of apolipoprotein, the last step in lipoprotein maturation.</text>
</comment>
<dbReference type="InterPro" id="IPR036526">
    <property type="entry name" value="C-N_Hydrolase_sf"/>
</dbReference>
<dbReference type="NCBIfam" id="TIGR00546">
    <property type="entry name" value="lnt"/>
    <property type="match status" value="1"/>
</dbReference>
<evidence type="ECO:0000256" key="1">
    <source>
        <dbReference type="ARBA" id="ARBA00004651"/>
    </source>
</evidence>
<comment type="pathway">
    <text evidence="8">Protein modification; lipoprotein biosynthesis (N-acyl transfer).</text>
</comment>
<evidence type="ECO:0000256" key="4">
    <source>
        <dbReference type="ARBA" id="ARBA00022692"/>
    </source>
</evidence>
<dbReference type="Gene3D" id="3.60.110.10">
    <property type="entry name" value="Carbon-nitrogen hydrolase"/>
    <property type="match status" value="1"/>
</dbReference>
<evidence type="ECO:0000313" key="11">
    <source>
        <dbReference type="Proteomes" id="UP000236569"/>
    </source>
</evidence>
<protein>
    <recommendedName>
        <fullName evidence="8">Apolipoprotein N-acyltransferase</fullName>
        <shortName evidence="8">ALP N-acyltransferase</shortName>
        <ecNumber evidence="8">2.3.1.269</ecNumber>
    </recommendedName>
</protein>
<reference evidence="11" key="1">
    <citation type="submission" date="2018-01" db="EMBL/GenBank/DDBJ databases">
        <title>Draft Genome Sequence of the Radioresistant Bacterium Deinococcus aerius TR0125, Isolated from the Higher Atmosphere above Japan.</title>
        <authorList>
            <person name="Satoh K."/>
            <person name="Arai H."/>
            <person name="Sanzen T."/>
            <person name="Kawaguchi Y."/>
            <person name="Hayashi H."/>
            <person name="Yokobori S."/>
            <person name="Yamagishi A."/>
            <person name="Oono Y."/>
            <person name="Narumi I."/>
        </authorList>
    </citation>
    <scope>NUCLEOTIDE SEQUENCE [LARGE SCALE GENOMIC DNA]</scope>
    <source>
        <strain evidence="11">TR0125</strain>
    </source>
</reference>
<feature type="domain" description="CN hydrolase" evidence="9">
    <location>
        <begin position="231"/>
        <end position="453"/>
    </location>
</feature>
<evidence type="ECO:0000313" key="10">
    <source>
        <dbReference type="EMBL" id="GBF04691.1"/>
    </source>
</evidence>
<proteinExistence type="inferred from homology"/>
<dbReference type="Pfam" id="PF20154">
    <property type="entry name" value="LNT_N"/>
    <property type="match status" value="1"/>
</dbReference>
<feature type="transmembrane region" description="Helical" evidence="8">
    <location>
        <begin position="132"/>
        <end position="153"/>
    </location>
</feature>
<dbReference type="Pfam" id="PF00795">
    <property type="entry name" value="CN_hydrolase"/>
    <property type="match status" value="1"/>
</dbReference>
<evidence type="ECO:0000259" key="9">
    <source>
        <dbReference type="PROSITE" id="PS50263"/>
    </source>
</evidence>
<evidence type="ECO:0000256" key="5">
    <source>
        <dbReference type="ARBA" id="ARBA00022989"/>
    </source>
</evidence>
<keyword evidence="10" id="KW-0449">Lipoprotein</keyword>
<feature type="transmembrane region" description="Helical" evidence="8">
    <location>
        <begin position="20"/>
        <end position="37"/>
    </location>
</feature>
<feature type="transmembrane region" description="Helical" evidence="8">
    <location>
        <begin position="97"/>
        <end position="120"/>
    </location>
</feature>
<dbReference type="PROSITE" id="PS50263">
    <property type="entry name" value="CN_HYDROLASE"/>
    <property type="match status" value="1"/>
</dbReference>